<evidence type="ECO:0000313" key="1">
    <source>
        <dbReference type="EMBL" id="RVX18240.1"/>
    </source>
</evidence>
<protein>
    <submittedName>
        <fullName evidence="1">Uncharacterized protein</fullName>
    </submittedName>
</protein>
<accession>A0A438KAL4</accession>
<proteinExistence type="predicted"/>
<dbReference type="EMBL" id="QGNW01000011">
    <property type="protein sequence ID" value="RVX18240.1"/>
    <property type="molecule type" value="Genomic_DNA"/>
</dbReference>
<name>A0A438KAL4_VITVI</name>
<reference evidence="1 2" key="1">
    <citation type="journal article" date="2018" name="PLoS Genet.">
        <title>Population sequencing reveals clonal diversity and ancestral inbreeding in the grapevine cultivar Chardonnay.</title>
        <authorList>
            <person name="Roach M.J."/>
            <person name="Johnson D.L."/>
            <person name="Bohlmann J."/>
            <person name="van Vuuren H.J."/>
            <person name="Jones S.J."/>
            <person name="Pretorius I.S."/>
            <person name="Schmidt S.A."/>
            <person name="Borneman A.R."/>
        </authorList>
    </citation>
    <scope>NUCLEOTIDE SEQUENCE [LARGE SCALE GENOMIC DNA]</scope>
    <source>
        <strain evidence="2">cv. Chardonnay</strain>
        <tissue evidence="1">Leaf</tissue>
    </source>
</reference>
<organism evidence="1 2">
    <name type="scientific">Vitis vinifera</name>
    <name type="common">Grape</name>
    <dbReference type="NCBI Taxonomy" id="29760"/>
    <lineage>
        <taxon>Eukaryota</taxon>
        <taxon>Viridiplantae</taxon>
        <taxon>Streptophyta</taxon>
        <taxon>Embryophyta</taxon>
        <taxon>Tracheophyta</taxon>
        <taxon>Spermatophyta</taxon>
        <taxon>Magnoliopsida</taxon>
        <taxon>eudicotyledons</taxon>
        <taxon>Gunneridae</taxon>
        <taxon>Pentapetalae</taxon>
        <taxon>rosids</taxon>
        <taxon>Vitales</taxon>
        <taxon>Vitaceae</taxon>
        <taxon>Viteae</taxon>
        <taxon>Vitis</taxon>
    </lineage>
</organism>
<dbReference type="AlphaFoldDB" id="A0A438KAL4"/>
<gene>
    <name evidence="1" type="ORF">CK203_006635</name>
</gene>
<comment type="caution">
    <text evidence="1">The sequence shown here is derived from an EMBL/GenBank/DDBJ whole genome shotgun (WGS) entry which is preliminary data.</text>
</comment>
<sequence length="107" mass="12336">MHAHWEGPDYSRKAILDVPSSYESVLRLAAEKTSPRKVLVRFEMATEPKAAAENVKIDLFEDDDEFEINEVGIVIDCQYPINVQIYEFANWNYSFLVPDRLKSVQLA</sequence>
<dbReference type="Proteomes" id="UP000288805">
    <property type="component" value="Unassembled WGS sequence"/>
</dbReference>
<evidence type="ECO:0000313" key="2">
    <source>
        <dbReference type="Proteomes" id="UP000288805"/>
    </source>
</evidence>